<sequence length="704" mass="78158">MRIARSVAVVALVVLASRLPAADKRPMTLDDFFAVKRVAAPQISPDGKHVAYQVTTVDLAKNKSATALWVAATDGKGEPKQLTAKDFPGREPRWSPDGKWILFESRGGLYVTDLAGKEPLLVAQISTGASHGIWSPDGKSIAFVSGVYPEFSEKPFAESDKLNKEKEDEIAKSPVKAKTFTKLFYRHWVEYTGDKRQHLFVIEVNFDPARKALPEPRNVTPGDRDAFPTSSTFDSGDNFTFTPDGTHLVFTAPPAEGEAWSTNYDLCRVSVTNTSTKWEALTKDNKAADSGPKFSLNGKGLSWRAQKRAGYEADRWDIMVATCKADGTLTEKPKNVTEAFADSLSPSVNEFIWSPLGGWLFTSDSEGTQRLYGTNGPAIVTYDTKLGSVGSITGAGERVAFLKSSFASPAEVATLSFKDGSDGDLSHADNALLAQLELPKSESVAVPVEGDAKMQMWVQYPPGFDAKKKWPVVYLVHGGPQSAWRDGWSYRWNPQLWAAQGYVVVMPNPRGSVGFGQKFTDEITGDWGGRCYRDLVAGLNDVEKWPFVDKNRIAAAGGSFGGYMMNWFAVNDVAPRFKCLVTHCSVWNFESMWGTTDELWFDEWEHGGLPWEKPQKYAEFSPHKKAGNMGKYKTPMLIIHNDLDFRCPIGQGHELFTALQRQRVPSRFVNFPDEGHWVLKPQNSAHWHKEIFAWLKKYAPPGAR</sequence>
<evidence type="ECO:0000256" key="4">
    <source>
        <dbReference type="ARBA" id="ARBA00022801"/>
    </source>
</evidence>
<dbReference type="InterPro" id="IPR011042">
    <property type="entry name" value="6-blade_b-propeller_TolB-like"/>
</dbReference>
<dbReference type="Gene3D" id="3.40.50.1820">
    <property type="entry name" value="alpha/beta hydrolase"/>
    <property type="match status" value="1"/>
</dbReference>
<feature type="chain" id="PRO_5026927851" description="Peptidase S9 prolyl oligopeptidase catalytic domain-containing protein" evidence="6">
    <location>
        <begin position="22"/>
        <end position="704"/>
    </location>
</feature>
<gene>
    <name evidence="8" type="ORF">SOIL9_17860</name>
</gene>
<evidence type="ECO:0000256" key="2">
    <source>
        <dbReference type="ARBA" id="ARBA00022670"/>
    </source>
</evidence>
<evidence type="ECO:0000259" key="7">
    <source>
        <dbReference type="Pfam" id="PF00326"/>
    </source>
</evidence>
<dbReference type="Pfam" id="PF07676">
    <property type="entry name" value="PD40"/>
    <property type="match status" value="2"/>
</dbReference>
<evidence type="ECO:0000313" key="8">
    <source>
        <dbReference type="EMBL" id="VTR95928.1"/>
    </source>
</evidence>
<dbReference type="InterPro" id="IPR011659">
    <property type="entry name" value="WD40"/>
</dbReference>
<dbReference type="AlphaFoldDB" id="A0A6P2D3N2"/>
<evidence type="ECO:0000256" key="5">
    <source>
        <dbReference type="ARBA" id="ARBA00022825"/>
    </source>
</evidence>
<dbReference type="SUPFAM" id="SSF53474">
    <property type="entry name" value="alpha/beta-Hydrolases"/>
    <property type="match status" value="1"/>
</dbReference>
<dbReference type="InterPro" id="IPR029058">
    <property type="entry name" value="AB_hydrolase_fold"/>
</dbReference>
<feature type="domain" description="Peptidase S9 prolyl oligopeptidase catalytic" evidence="7">
    <location>
        <begin position="488"/>
        <end position="699"/>
    </location>
</feature>
<organism evidence="8 9">
    <name type="scientific">Gemmata massiliana</name>
    <dbReference type="NCBI Taxonomy" id="1210884"/>
    <lineage>
        <taxon>Bacteria</taxon>
        <taxon>Pseudomonadati</taxon>
        <taxon>Planctomycetota</taxon>
        <taxon>Planctomycetia</taxon>
        <taxon>Gemmatales</taxon>
        <taxon>Gemmataceae</taxon>
        <taxon>Gemmata</taxon>
    </lineage>
</organism>
<proteinExistence type="inferred from homology"/>
<dbReference type="PANTHER" id="PTHR42776:SF13">
    <property type="entry name" value="DIPEPTIDYL-PEPTIDASE 5"/>
    <property type="match status" value="1"/>
</dbReference>
<keyword evidence="2" id="KW-0645">Protease</keyword>
<dbReference type="SUPFAM" id="SSF82171">
    <property type="entry name" value="DPP6 N-terminal domain-like"/>
    <property type="match status" value="1"/>
</dbReference>
<dbReference type="PANTHER" id="PTHR42776">
    <property type="entry name" value="SERINE PEPTIDASE S9 FAMILY MEMBER"/>
    <property type="match status" value="1"/>
</dbReference>
<name>A0A6P2D3N2_9BACT</name>
<keyword evidence="3 6" id="KW-0732">Signal</keyword>
<dbReference type="RefSeq" id="WP_162670279.1">
    <property type="nucleotide sequence ID" value="NZ_LR593886.1"/>
</dbReference>
<dbReference type="Pfam" id="PF00326">
    <property type="entry name" value="Peptidase_S9"/>
    <property type="match status" value="1"/>
</dbReference>
<dbReference type="EMBL" id="LR593886">
    <property type="protein sequence ID" value="VTR95928.1"/>
    <property type="molecule type" value="Genomic_DNA"/>
</dbReference>
<dbReference type="FunFam" id="3.40.50.1820:FF:000028">
    <property type="entry name" value="S9 family peptidase"/>
    <property type="match status" value="1"/>
</dbReference>
<feature type="signal peptide" evidence="6">
    <location>
        <begin position="1"/>
        <end position="21"/>
    </location>
</feature>
<evidence type="ECO:0000256" key="1">
    <source>
        <dbReference type="ARBA" id="ARBA00010040"/>
    </source>
</evidence>
<accession>A0A6P2D3N2</accession>
<evidence type="ECO:0000313" key="9">
    <source>
        <dbReference type="Proteomes" id="UP000464178"/>
    </source>
</evidence>
<dbReference type="Gene3D" id="2.120.10.30">
    <property type="entry name" value="TolB, C-terminal domain"/>
    <property type="match status" value="2"/>
</dbReference>
<keyword evidence="5" id="KW-0720">Serine protease</keyword>
<protein>
    <recommendedName>
        <fullName evidence="7">Peptidase S9 prolyl oligopeptidase catalytic domain-containing protein</fullName>
    </recommendedName>
</protein>
<keyword evidence="9" id="KW-1185">Reference proteome</keyword>
<comment type="similarity">
    <text evidence="1">Belongs to the peptidase S9C family.</text>
</comment>
<keyword evidence="4" id="KW-0378">Hydrolase</keyword>
<dbReference type="KEGG" id="gms:SOIL9_17860"/>
<dbReference type="GO" id="GO:0006508">
    <property type="term" value="P:proteolysis"/>
    <property type="evidence" value="ECO:0007669"/>
    <property type="project" value="UniProtKB-KW"/>
</dbReference>
<dbReference type="InterPro" id="IPR001375">
    <property type="entry name" value="Peptidase_S9_cat"/>
</dbReference>
<dbReference type="GO" id="GO:0004252">
    <property type="term" value="F:serine-type endopeptidase activity"/>
    <property type="evidence" value="ECO:0007669"/>
    <property type="project" value="TreeGrafter"/>
</dbReference>
<evidence type="ECO:0000256" key="6">
    <source>
        <dbReference type="SAM" id="SignalP"/>
    </source>
</evidence>
<dbReference type="Proteomes" id="UP000464178">
    <property type="component" value="Chromosome"/>
</dbReference>
<evidence type="ECO:0000256" key="3">
    <source>
        <dbReference type="ARBA" id="ARBA00022729"/>
    </source>
</evidence>
<reference evidence="8 9" key="1">
    <citation type="submission" date="2019-05" db="EMBL/GenBank/DDBJ databases">
        <authorList>
            <consortium name="Science for Life Laboratories"/>
        </authorList>
    </citation>
    <scope>NUCLEOTIDE SEQUENCE [LARGE SCALE GENOMIC DNA]</scope>
    <source>
        <strain evidence="8">Soil9</strain>
    </source>
</reference>